<dbReference type="PANTHER" id="PTHR36091">
    <property type="entry name" value="ALTERED INHERITANCE OF MITOCHONDRIA PROTEIN 9, MITOCHONDRIAL"/>
    <property type="match status" value="1"/>
</dbReference>
<keyword evidence="5" id="KW-0496">Mitochondrion</keyword>
<proteinExistence type="inferred from homology"/>
<accession>A0AA39ZU48</accession>
<evidence type="ECO:0000256" key="6">
    <source>
        <dbReference type="ARBA" id="ARBA00031849"/>
    </source>
</evidence>
<evidence type="ECO:0000256" key="7">
    <source>
        <dbReference type="SAM" id="MobiDB-lite"/>
    </source>
</evidence>
<feature type="domain" description="Aminoglycoside phosphotransferase" evidence="8">
    <location>
        <begin position="337"/>
        <end position="394"/>
    </location>
</feature>
<dbReference type="InterPro" id="IPR011009">
    <property type="entry name" value="Kinase-like_dom_sf"/>
</dbReference>
<comment type="caution">
    <text evidence="9">The sequence shown here is derived from an EMBL/GenBank/DDBJ whole genome shotgun (WGS) entry which is preliminary data.</text>
</comment>
<evidence type="ECO:0000256" key="4">
    <source>
        <dbReference type="ARBA" id="ARBA00022946"/>
    </source>
</evidence>
<feature type="region of interest" description="Disordered" evidence="7">
    <location>
        <begin position="416"/>
        <end position="443"/>
    </location>
</feature>
<feature type="region of interest" description="Disordered" evidence="7">
    <location>
        <begin position="45"/>
        <end position="65"/>
    </location>
</feature>
<dbReference type="Pfam" id="PF01636">
    <property type="entry name" value="APH"/>
    <property type="match status" value="1"/>
</dbReference>
<protein>
    <recommendedName>
        <fullName evidence="3">Altered inheritance of mitochondria protein 9, mitochondrial</fullName>
    </recommendedName>
    <alternativeName>
        <fullName evidence="6">Found in mitochondrial proteome protein 29</fullName>
    </alternativeName>
</protein>
<dbReference type="Proteomes" id="UP001172101">
    <property type="component" value="Unassembled WGS sequence"/>
</dbReference>
<keyword evidence="10" id="KW-1185">Reference proteome</keyword>
<dbReference type="SUPFAM" id="SSF56112">
    <property type="entry name" value="Protein kinase-like (PK-like)"/>
    <property type="match status" value="1"/>
</dbReference>
<dbReference type="RefSeq" id="XP_060290506.1">
    <property type="nucleotide sequence ID" value="XM_060443091.1"/>
</dbReference>
<dbReference type="PANTHER" id="PTHR36091:SF1">
    <property type="entry name" value="ALTERED INHERITANCE OF MITOCHONDRIA PROTEIN 9, MITOCHONDRIAL"/>
    <property type="match status" value="1"/>
</dbReference>
<reference evidence="9" key="1">
    <citation type="submission" date="2023-06" db="EMBL/GenBank/DDBJ databases">
        <title>Genome-scale phylogeny and comparative genomics of the fungal order Sordariales.</title>
        <authorList>
            <consortium name="Lawrence Berkeley National Laboratory"/>
            <person name="Hensen N."/>
            <person name="Bonometti L."/>
            <person name="Westerberg I."/>
            <person name="Brannstrom I.O."/>
            <person name="Guillou S."/>
            <person name="Cros-Aarteil S."/>
            <person name="Calhoun S."/>
            <person name="Haridas S."/>
            <person name="Kuo A."/>
            <person name="Mondo S."/>
            <person name="Pangilinan J."/>
            <person name="Riley R."/>
            <person name="LaButti K."/>
            <person name="Andreopoulos B."/>
            <person name="Lipzen A."/>
            <person name="Chen C."/>
            <person name="Yanf M."/>
            <person name="Daum C."/>
            <person name="Ng V."/>
            <person name="Clum A."/>
            <person name="Steindorff A."/>
            <person name="Ohm R."/>
            <person name="Martin F."/>
            <person name="Silar P."/>
            <person name="Natvig D."/>
            <person name="Lalanne C."/>
            <person name="Gautier V."/>
            <person name="Ament-velasquez S.L."/>
            <person name="Kruys A."/>
            <person name="Hutchinson M.I."/>
            <person name="Powell A.J."/>
            <person name="Barry K."/>
            <person name="Miller A.N."/>
            <person name="Grigoriev I.V."/>
            <person name="Debuchy R."/>
            <person name="Gladieux P."/>
            <person name="Thoren M.H."/>
            <person name="Johannesson H."/>
        </authorList>
    </citation>
    <scope>NUCLEOTIDE SEQUENCE</scope>
    <source>
        <strain evidence="9">SMH2392-1A</strain>
    </source>
</reference>
<evidence type="ECO:0000256" key="1">
    <source>
        <dbReference type="ARBA" id="ARBA00004173"/>
    </source>
</evidence>
<comment type="subcellular location">
    <subcellularLocation>
        <location evidence="1">Mitochondrion</location>
    </subcellularLocation>
</comment>
<dbReference type="GeneID" id="85326361"/>
<dbReference type="InterPro" id="IPR002575">
    <property type="entry name" value="Aminoglycoside_PTrfase"/>
</dbReference>
<name>A0AA39ZU48_9PEZI</name>
<dbReference type="GO" id="GO:0005739">
    <property type="term" value="C:mitochondrion"/>
    <property type="evidence" value="ECO:0007669"/>
    <property type="project" value="UniProtKB-SubCell"/>
</dbReference>
<dbReference type="EMBL" id="JAUIRO010000008">
    <property type="protein sequence ID" value="KAK0703647.1"/>
    <property type="molecule type" value="Genomic_DNA"/>
</dbReference>
<comment type="similarity">
    <text evidence="2">Belongs to the AIM9 family.</text>
</comment>
<evidence type="ECO:0000313" key="10">
    <source>
        <dbReference type="Proteomes" id="UP001172101"/>
    </source>
</evidence>
<dbReference type="InterPro" id="IPR051035">
    <property type="entry name" value="Mito_inheritance_9"/>
</dbReference>
<keyword evidence="4" id="KW-0809">Transit peptide</keyword>
<evidence type="ECO:0000313" key="9">
    <source>
        <dbReference type="EMBL" id="KAK0703647.1"/>
    </source>
</evidence>
<evidence type="ECO:0000256" key="3">
    <source>
        <dbReference type="ARBA" id="ARBA00016197"/>
    </source>
</evidence>
<evidence type="ECO:0000259" key="8">
    <source>
        <dbReference type="Pfam" id="PF01636"/>
    </source>
</evidence>
<evidence type="ECO:0000256" key="2">
    <source>
        <dbReference type="ARBA" id="ARBA00005543"/>
    </source>
</evidence>
<gene>
    <name evidence="9" type="ORF">B0T26DRAFT_732128</name>
</gene>
<organism evidence="9 10">
    <name type="scientific">Lasiosphaeria miniovina</name>
    <dbReference type="NCBI Taxonomy" id="1954250"/>
    <lineage>
        <taxon>Eukaryota</taxon>
        <taxon>Fungi</taxon>
        <taxon>Dikarya</taxon>
        <taxon>Ascomycota</taxon>
        <taxon>Pezizomycotina</taxon>
        <taxon>Sordariomycetes</taxon>
        <taxon>Sordariomycetidae</taxon>
        <taxon>Sordariales</taxon>
        <taxon>Lasiosphaeriaceae</taxon>
        <taxon>Lasiosphaeria</taxon>
    </lineage>
</organism>
<evidence type="ECO:0000256" key="5">
    <source>
        <dbReference type="ARBA" id="ARBA00023128"/>
    </source>
</evidence>
<sequence length="597" mass="65478">MAAFLRIRKCFFKPPQLNNLISVNSKASPTSFSILVMSSSSGTGMASMSTTARRRSAHAAPQPPDWNNDSSLFAYTRGRFVFDEARQIRQRTVRFDMNRLAQIAASSIGADHCITVTKCPDGMHTKAYILRMDDGREVIAKVPNPNAGVPHYTTASEVATIDFMRDVLQTPAPTVHAWSSRADDNSVGAEYIVMEKAVGEPLERFWDRMSASEKLKVLMQVLSYYKSWLAFSFPAYGSLYYKSDGGPSSLAVHIPGGGPPSERFAIGPATGRDWYDAGRSSLKCDCGPWTSALAYCTAIAARERAAVQRLPPARQMLLITGPSPELYTPTPAKKLSALAALDPLLPRVLLTGNPLLVAPRLWHDDLHGENIFVDPSDPTRITAVIDWQGCQVSPLFDHNAVRPIFLEYSFESATASENDAAADKDGDDTAPPPAAPDTSGMSGSDRAAALKAYVDTAICIAWRRLVRDAAPALHDLEKFQDSTEGSVLQVARRVYEYGESLLAGMVLDLEPSLKDRDDVDETVIRSEMDAESKGIGLMAQMQEQMGDDWPDNGVTVAGDYDKVKATLTQARDDLAEVMYGEDEAKKEEFRNDWPFNN</sequence>
<dbReference type="Gene3D" id="3.90.1200.10">
    <property type="match status" value="1"/>
</dbReference>
<dbReference type="AlphaFoldDB" id="A0AA39ZU48"/>